<comment type="similarity">
    <text evidence="1 3">Belongs to the short-chain dehydrogenases/reductases (SDR) family.</text>
</comment>
<dbReference type="Pfam" id="PF00106">
    <property type="entry name" value="adh_short"/>
    <property type="match status" value="1"/>
</dbReference>
<dbReference type="PRINTS" id="PR00080">
    <property type="entry name" value="SDRFAMILY"/>
</dbReference>
<protein>
    <submittedName>
        <fullName evidence="4">3-hydroxy-2-methylbutyryl-CoA dehydrogenase</fullName>
    </submittedName>
</protein>
<evidence type="ECO:0000256" key="3">
    <source>
        <dbReference type="RuleBase" id="RU000363"/>
    </source>
</evidence>
<dbReference type="RefSeq" id="WP_376800346.1">
    <property type="nucleotide sequence ID" value="NZ_DBNB01000037.1"/>
</dbReference>
<reference evidence="4 5" key="1">
    <citation type="journal article" date="2017" name="Water Res.">
        <title>Comammox in drinking water systems.</title>
        <authorList>
            <person name="Wang Y."/>
            <person name="Ma L."/>
            <person name="Mao Y."/>
            <person name="Jiang X."/>
            <person name="Xia Y."/>
            <person name="Yu K."/>
            <person name="Li B."/>
            <person name="Zhang T."/>
        </authorList>
    </citation>
    <scope>NUCLEOTIDE SEQUENCE [LARGE SCALE GENOMIC DNA]</scope>
    <source>
        <strain evidence="4">SG_bin8</strain>
    </source>
</reference>
<dbReference type="InterPro" id="IPR036291">
    <property type="entry name" value="NAD(P)-bd_dom_sf"/>
</dbReference>
<dbReference type="SUPFAM" id="SSF51735">
    <property type="entry name" value="NAD(P)-binding Rossmann-fold domains"/>
    <property type="match status" value="1"/>
</dbReference>
<accession>A0A1W9HZ08</accession>
<proteinExistence type="inferred from homology"/>
<evidence type="ECO:0000256" key="2">
    <source>
        <dbReference type="ARBA" id="ARBA00023002"/>
    </source>
</evidence>
<dbReference type="Proteomes" id="UP000192872">
    <property type="component" value="Unassembled WGS sequence"/>
</dbReference>
<gene>
    <name evidence="4" type="ORF">A4S15_07795</name>
</gene>
<sequence>MELQDTAAIITGGASGLGEASARRLAAAGARVALFDLAEERGRMVASDIGGLFCRCDVTDEASVEAALAAAAAAHGEARIAINCAGIATGQKTVNRRKESGAIVPHDLASFTRTVAINLIGTFNVASKAAARMVALPPRGEDGERGVIVMTASVAAEDGQIGQAAYAASKGGVASLTLPMARDLSRDGVRVMTILPGLFHTPMFDTLPPEVQVALGASVPFPSRLGKPAEYAALVQSICENPMLNGTTIRLDGALRMAPR</sequence>
<dbReference type="InterPro" id="IPR002347">
    <property type="entry name" value="SDR_fam"/>
</dbReference>
<dbReference type="PROSITE" id="PS00061">
    <property type="entry name" value="ADH_SHORT"/>
    <property type="match status" value="1"/>
</dbReference>
<evidence type="ECO:0000313" key="5">
    <source>
        <dbReference type="Proteomes" id="UP000192872"/>
    </source>
</evidence>
<keyword evidence="2" id="KW-0560">Oxidoreductase</keyword>
<dbReference type="PANTHER" id="PTHR43658:SF8">
    <property type="entry name" value="17-BETA-HYDROXYSTEROID DEHYDROGENASE 14-RELATED"/>
    <property type="match status" value="1"/>
</dbReference>
<dbReference type="EMBL" id="LWDL01000012">
    <property type="protein sequence ID" value="OQW52706.1"/>
    <property type="molecule type" value="Genomic_DNA"/>
</dbReference>
<name>A0A1W9HZ08_9HYPH</name>
<dbReference type="InterPro" id="IPR020904">
    <property type="entry name" value="Sc_DH/Rdtase_CS"/>
</dbReference>
<dbReference type="PRINTS" id="PR00081">
    <property type="entry name" value="GDHRDH"/>
</dbReference>
<evidence type="ECO:0000313" key="4">
    <source>
        <dbReference type="EMBL" id="OQW52706.1"/>
    </source>
</evidence>
<comment type="caution">
    <text evidence="4">The sequence shown here is derived from an EMBL/GenBank/DDBJ whole genome shotgun (WGS) entry which is preliminary data.</text>
</comment>
<organism evidence="4 5">
    <name type="scientific">Candidatus Raskinella chloraquaticus</name>
    <dbReference type="NCBI Taxonomy" id="1951219"/>
    <lineage>
        <taxon>Bacteria</taxon>
        <taxon>Pseudomonadati</taxon>
        <taxon>Pseudomonadota</taxon>
        <taxon>Alphaproteobacteria</taxon>
        <taxon>Hyphomicrobiales</taxon>
        <taxon>Phreatobacteraceae</taxon>
        <taxon>Candidatus Raskinella</taxon>
    </lineage>
</organism>
<dbReference type="AlphaFoldDB" id="A0A1W9HZ08"/>
<dbReference type="PANTHER" id="PTHR43658">
    <property type="entry name" value="SHORT-CHAIN DEHYDROGENASE/REDUCTASE"/>
    <property type="match status" value="1"/>
</dbReference>
<dbReference type="GO" id="GO:0016491">
    <property type="term" value="F:oxidoreductase activity"/>
    <property type="evidence" value="ECO:0007669"/>
    <property type="project" value="UniProtKB-KW"/>
</dbReference>
<evidence type="ECO:0000256" key="1">
    <source>
        <dbReference type="ARBA" id="ARBA00006484"/>
    </source>
</evidence>
<dbReference type="FunFam" id="3.40.50.720:FF:000215">
    <property type="entry name" value="3-hydroxyacyl-CoA dehydrogenase type-2"/>
    <property type="match status" value="1"/>
</dbReference>
<dbReference type="STRING" id="1827387.A4S15_07795"/>
<dbReference type="Gene3D" id="3.40.50.720">
    <property type="entry name" value="NAD(P)-binding Rossmann-like Domain"/>
    <property type="match status" value="1"/>
</dbReference>